<protein>
    <submittedName>
        <fullName evidence="2">Uncharacterized protein</fullName>
    </submittedName>
</protein>
<name>A0ABY9BBF2_9CHLR</name>
<feature type="transmembrane region" description="Helical" evidence="1">
    <location>
        <begin position="206"/>
        <end position="223"/>
    </location>
</feature>
<feature type="transmembrane region" description="Helical" evidence="1">
    <location>
        <begin position="261"/>
        <end position="282"/>
    </location>
</feature>
<proteinExistence type="predicted"/>
<feature type="transmembrane region" description="Helical" evidence="1">
    <location>
        <begin position="57"/>
        <end position="82"/>
    </location>
</feature>
<feature type="transmembrane region" description="Helical" evidence="1">
    <location>
        <begin position="126"/>
        <end position="145"/>
    </location>
</feature>
<sequence>MQKPGISSNSGVFSDSAGLLRNDRILPETRVLAAFIVPFLLVAFVLLYLFPNDTDTLFAWTIKPAMTPLIMGAGYISGSYFFSRVFFAKRWHTIHLGFLPITAFTIFMAIASFLHLDRFHQGHISFFAWLGLYIITPFLVPLVWWRNSRTDPRQRGLGELMLPLVIRYILGLAGLIQFSIALVLLISPDFMISLWPWKLTQLTAQVIGGWFALPSVVAMLMALDGRWSAIRITLHSQLIGLGLMLVGVMRSWADFDQSNAMTWVFVVGISLMFVALLSLDFFMESGKSRGKVA</sequence>
<evidence type="ECO:0000313" key="3">
    <source>
        <dbReference type="Proteomes" id="UP001431572"/>
    </source>
</evidence>
<keyword evidence="1" id="KW-1133">Transmembrane helix</keyword>
<geneLocation type="plasmid" evidence="2 3">
    <name>unnamed1</name>
</geneLocation>
<dbReference type="RefSeq" id="WP_341472123.1">
    <property type="nucleotide sequence ID" value="NZ_CP128401.1"/>
</dbReference>
<evidence type="ECO:0000313" key="2">
    <source>
        <dbReference type="EMBL" id="WJW70247.1"/>
    </source>
</evidence>
<gene>
    <name evidence="2" type="ORF">OZ401_004768</name>
</gene>
<evidence type="ECO:0000256" key="1">
    <source>
        <dbReference type="SAM" id="Phobius"/>
    </source>
</evidence>
<feature type="transmembrane region" description="Helical" evidence="1">
    <location>
        <begin position="230"/>
        <end position="249"/>
    </location>
</feature>
<feature type="transmembrane region" description="Helical" evidence="1">
    <location>
        <begin position="31"/>
        <end position="51"/>
    </location>
</feature>
<keyword evidence="3" id="KW-1185">Reference proteome</keyword>
<keyword evidence="1" id="KW-0472">Membrane</keyword>
<feature type="transmembrane region" description="Helical" evidence="1">
    <location>
        <begin position="94"/>
        <end position="114"/>
    </location>
</feature>
<accession>A0ABY9BBF2</accession>
<dbReference type="Proteomes" id="UP001431572">
    <property type="component" value="Plasmid unnamed1"/>
</dbReference>
<keyword evidence="1" id="KW-0812">Transmembrane</keyword>
<keyword evidence="2" id="KW-0614">Plasmid</keyword>
<dbReference type="EMBL" id="CP128401">
    <property type="protein sequence ID" value="WJW70247.1"/>
    <property type="molecule type" value="Genomic_DNA"/>
</dbReference>
<feature type="transmembrane region" description="Helical" evidence="1">
    <location>
        <begin position="165"/>
        <end position="186"/>
    </location>
</feature>
<organism evidence="2 3">
    <name type="scientific">Candidatus Chlorohelix allophototropha</name>
    <dbReference type="NCBI Taxonomy" id="3003348"/>
    <lineage>
        <taxon>Bacteria</taxon>
        <taxon>Bacillati</taxon>
        <taxon>Chloroflexota</taxon>
        <taxon>Chloroflexia</taxon>
        <taxon>Candidatus Chloroheliales</taxon>
        <taxon>Candidatus Chloroheliaceae</taxon>
        <taxon>Candidatus Chlorohelix</taxon>
    </lineage>
</organism>
<reference evidence="2" key="1">
    <citation type="journal article" date="2024" name="Nature">
        <title>Anoxygenic phototroph of the Chloroflexota uses a type I reaction centre.</title>
        <authorList>
            <person name="Tsuji J.M."/>
            <person name="Shaw N.A."/>
            <person name="Nagashima S."/>
            <person name="Venkiteswaran J.J."/>
            <person name="Schiff S.L."/>
            <person name="Watanabe T."/>
            <person name="Fukui M."/>
            <person name="Hanada S."/>
            <person name="Tank M."/>
            <person name="Neufeld J.D."/>
        </authorList>
    </citation>
    <scope>NUCLEOTIDE SEQUENCE</scope>
    <source>
        <strain evidence="2">L227-S17</strain>
    </source>
</reference>